<evidence type="ECO:0000256" key="5">
    <source>
        <dbReference type="ARBA" id="ARBA00022840"/>
    </source>
</evidence>
<dbReference type="PANTHER" id="PTHR46566">
    <property type="entry name" value="1-PHOSPHOFRUCTOKINASE-RELATED"/>
    <property type="match status" value="1"/>
</dbReference>
<dbReference type="GO" id="GO:0008443">
    <property type="term" value="F:phosphofructokinase activity"/>
    <property type="evidence" value="ECO:0007669"/>
    <property type="project" value="TreeGrafter"/>
</dbReference>
<dbReference type="EMBL" id="BONK01000007">
    <property type="protein sequence ID" value="GIG21578.1"/>
    <property type="molecule type" value="Genomic_DNA"/>
</dbReference>
<dbReference type="Gene3D" id="3.40.1190.20">
    <property type="match status" value="1"/>
</dbReference>
<evidence type="ECO:0000313" key="10">
    <source>
        <dbReference type="Proteomes" id="UP000632740"/>
    </source>
</evidence>
<dbReference type="GO" id="GO:0005524">
    <property type="term" value="F:ATP binding"/>
    <property type="evidence" value="ECO:0007669"/>
    <property type="project" value="UniProtKB-KW"/>
</dbReference>
<gene>
    <name evidence="9" type="primary">fruK_2</name>
    <name evidence="9" type="ORF">Cch01nite_23020</name>
</gene>
<dbReference type="Proteomes" id="UP000632740">
    <property type="component" value="Unassembled WGS sequence"/>
</dbReference>
<feature type="domain" description="Carbohydrate kinase PfkB" evidence="8">
    <location>
        <begin position="48"/>
        <end position="320"/>
    </location>
</feature>
<keyword evidence="2 6" id="KW-0808">Transferase</keyword>
<dbReference type="InterPro" id="IPR011611">
    <property type="entry name" value="PfkB_dom"/>
</dbReference>
<feature type="region of interest" description="Disordered" evidence="7">
    <location>
        <begin position="1"/>
        <end position="24"/>
    </location>
</feature>
<keyword evidence="10" id="KW-1185">Reference proteome</keyword>
<dbReference type="PIRSF" id="PIRSF000535">
    <property type="entry name" value="1PFK/6PFK/LacC"/>
    <property type="match status" value="1"/>
</dbReference>
<sequence>MPAAPTTPDTVRASAPTAPDEARSPRVCVLAATPLLTVTIEAPTSEDAHPEVHVHAGGQGLWVARMAVSLGADVVVCGPFGGEIGTVLAHLAEVERLRVRPTQYAGGNGAYVHDRRDGDRREIAETPPHPLDRHELDDLYGTVLVEAMDADVTVLTGADPPTILPAAVVGRLAGDLRAAGRTVVADLSGRAAAAFAQAGGTLLKISHEELVEGGFAAGHTTDELTRAARALLTAGSTDRPAGHLAAVVVSRAGDAGLVVTADDVRAVHPPPITVVDHRGAGDSMTAGIAVGIGRGLPLEEAVRLGAAAGALNVTRRGLGTGRREQIERFARRVVIRPLEDTPA</sequence>
<keyword evidence="4" id="KW-0418">Kinase</keyword>
<evidence type="ECO:0000256" key="4">
    <source>
        <dbReference type="ARBA" id="ARBA00022777"/>
    </source>
</evidence>
<evidence type="ECO:0000259" key="8">
    <source>
        <dbReference type="Pfam" id="PF00294"/>
    </source>
</evidence>
<dbReference type="Pfam" id="PF00294">
    <property type="entry name" value="PfkB"/>
    <property type="match status" value="1"/>
</dbReference>
<dbReference type="GO" id="GO:0005829">
    <property type="term" value="C:cytosol"/>
    <property type="evidence" value="ECO:0007669"/>
    <property type="project" value="TreeGrafter"/>
</dbReference>
<comment type="caution">
    <text evidence="9">The sequence shown here is derived from an EMBL/GenBank/DDBJ whole genome shotgun (WGS) entry which is preliminary data.</text>
</comment>
<keyword evidence="5" id="KW-0067">ATP-binding</keyword>
<evidence type="ECO:0000256" key="6">
    <source>
        <dbReference type="PIRNR" id="PIRNR000535"/>
    </source>
</evidence>
<accession>A0A919U058</accession>
<dbReference type="PANTHER" id="PTHR46566:SF2">
    <property type="entry name" value="ATP-DEPENDENT 6-PHOSPHOFRUCTOKINASE ISOZYME 2"/>
    <property type="match status" value="1"/>
</dbReference>
<evidence type="ECO:0000256" key="1">
    <source>
        <dbReference type="ARBA" id="ARBA00010688"/>
    </source>
</evidence>
<evidence type="ECO:0000256" key="3">
    <source>
        <dbReference type="ARBA" id="ARBA00022741"/>
    </source>
</evidence>
<comment type="similarity">
    <text evidence="1">Belongs to the carbohydrate kinase PfkB family.</text>
</comment>
<name>A0A919U058_9CELL</name>
<protein>
    <submittedName>
        <fullName evidence="9">1-phosphofructokinase</fullName>
    </submittedName>
</protein>
<dbReference type="InterPro" id="IPR017583">
    <property type="entry name" value="Tagatose/fructose_Pkinase"/>
</dbReference>
<dbReference type="AlphaFoldDB" id="A0A919U058"/>
<dbReference type="RefSeq" id="WP_203753797.1">
    <property type="nucleotide sequence ID" value="NZ_BONK01000007.1"/>
</dbReference>
<dbReference type="InterPro" id="IPR029056">
    <property type="entry name" value="Ribokinase-like"/>
</dbReference>
<reference evidence="9" key="1">
    <citation type="submission" date="2021-01" db="EMBL/GenBank/DDBJ databases">
        <title>Whole genome shotgun sequence of Cellulomonas chitinilytica NBRC 110799.</title>
        <authorList>
            <person name="Komaki H."/>
            <person name="Tamura T."/>
        </authorList>
    </citation>
    <scope>NUCLEOTIDE SEQUENCE</scope>
    <source>
        <strain evidence="9">NBRC 110799</strain>
    </source>
</reference>
<evidence type="ECO:0000256" key="7">
    <source>
        <dbReference type="SAM" id="MobiDB-lite"/>
    </source>
</evidence>
<organism evidence="9 10">
    <name type="scientific">Cellulomonas chitinilytica</name>
    <dbReference type="NCBI Taxonomy" id="398759"/>
    <lineage>
        <taxon>Bacteria</taxon>
        <taxon>Bacillati</taxon>
        <taxon>Actinomycetota</taxon>
        <taxon>Actinomycetes</taxon>
        <taxon>Micrococcales</taxon>
        <taxon>Cellulomonadaceae</taxon>
        <taxon>Cellulomonas</taxon>
    </lineage>
</organism>
<proteinExistence type="inferred from homology"/>
<evidence type="ECO:0000313" key="9">
    <source>
        <dbReference type="EMBL" id="GIG21578.1"/>
    </source>
</evidence>
<dbReference type="SUPFAM" id="SSF53613">
    <property type="entry name" value="Ribokinase-like"/>
    <property type="match status" value="1"/>
</dbReference>
<evidence type="ECO:0000256" key="2">
    <source>
        <dbReference type="ARBA" id="ARBA00022679"/>
    </source>
</evidence>
<keyword evidence="3" id="KW-0547">Nucleotide-binding</keyword>